<dbReference type="Pfam" id="PF20684">
    <property type="entry name" value="Fung_rhodopsin"/>
    <property type="match status" value="1"/>
</dbReference>
<evidence type="ECO:0000256" key="1">
    <source>
        <dbReference type="ARBA" id="ARBA00004141"/>
    </source>
</evidence>
<keyword evidence="10" id="KW-1185">Reference proteome</keyword>
<dbReference type="PANTHER" id="PTHR33048">
    <property type="entry name" value="PTH11-LIKE INTEGRAL MEMBRANE PROTEIN (AFU_ORTHOLOGUE AFUA_5G11245)"/>
    <property type="match status" value="1"/>
</dbReference>
<dbReference type="GeneID" id="89936278"/>
<dbReference type="RefSeq" id="XP_064666677.1">
    <property type="nucleotide sequence ID" value="XM_064812153.1"/>
</dbReference>
<reference evidence="9" key="2">
    <citation type="submission" date="2023-05" db="EMBL/GenBank/DDBJ databases">
        <authorList>
            <consortium name="Lawrence Berkeley National Laboratory"/>
            <person name="Steindorff A."/>
            <person name="Hensen N."/>
            <person name="Bonometti L."/>
            <person name="Westerberg I."/>
            <person name="Brannstrom I.O."/>
            <person name="Guillou S."/>
            <person name="Cros-Aarteil S."/>
            <person name="Calhoun S."/>
            <person name="Haridas S."/>
            <person name="Kuo A."/>
            <person name="Mondo S."/>
            <person name="Pangilinan J."/>
            <person name="Riley R."/>
            <person name="Labutti K."/>
            <person name="Andreopoulos B."/>
            <person name="Lipzen A."/>
            <person name="Chen C."/>
            <person name="Yanf M."/>
            <person name="Daum C."/>
            <person name="Ng V."/>
            <person name="Clum A."/>
            <person name="Ohm R."/>
            <person name="Martin F."/>
            <person name="Silar P."/>
            <person name="Natvig D."/>
            <person name="Lalanne C."/>
            <person name="Gautier V."/>
            <person name="Ament-Velasquez S.L."/>
            <person name="Kruys A."/>
            <person name="Hutchinson M.I."/>
            <person name="Powell A.J."/>
            <person name="Barry K."/>
            <person name="Miller A.N."/>
            <person name="Grigoriev I.V."/>
            <person name="Debuchy R."/>
            <person name="Gladieux P."/>
            <person name="Thoren M.H."/>
            <person name="Johannesson H."/>
        </authorList>
    </citation>
    <scope>NUCLEOTIDE SEQUENCE</scope>
    <source>
        <strain evidence="9">CBS 508.74</strain>
    </source>
</reference>
<feature type="region of interest" description="Disordered" evidence="6">
    <location>
        <begin position="285"/>
        <end position="326"/>
    </location>
</feature>
<dbReference type="InterPro" id="IPR052337">
    <property type="entry name" value="SAT4-like"/>
</dbReference>
<comment type="similarity">
    <text evidence="5">Belongs to the SAT4 family.</text>
</comment>
<proteinExistence type="inferred from homology"/>
<feature type="transmembrane region" description="Helical" evidence="7">
    <location>
        <begin position="41"/>
        <end position="63"/>
    </location>
</feature>
<organism evidence="9 10">
    <name type="scientific">Canariomyces notabilis</name>
    <dbReference type="NCBI Taxonomy" id="2074819"/>
    <lineage>
        <taxon>Eukaryota</taxon>
        <taxon>Fungi</taxon>
        <taxon>Dikarya</taxon>
        <taxon>Ascomycota</taxon>
        <taxon>Pezizomycotina</taxon>
        <taxon>Sordariomycetes</taxon>
        <taxon>Sordariomycetidae</taxon>
        <taxon>Sordariales</taxon>
        <taxon>Chaetomiaceae</taxon>
        <taxon>Canariomyces</taxon>
    </lineage>
</organism>
<reference evidence="9" key="1">
    <citation type="journal article" date="2023" name="Mol. Phylogenet. Evol.">
        <title>Genome-scale phylogeny and comparative genomics of the fungal order Sordariales.</title>
        <authorList>
            <person name="Hensen N."/>
            <person name="Bonometti L."/>
            <person name="Westerberg I."/>
            <person name="Brannstrom I.O."/>
            <person name="Guillou S."/>
            <person name="Cros-Aarteil S."/>
            <person name="Calhoun S."/>
            <person name="Haridas S."/>
            <person name="Kuo A."/>
            <person name="Mondo S."/>
            <person name="Pangilinan J."/>
            <person name="Riley R."/>
            <person name="LaButti K."/>
            <person name="Andreopoulos B."/>
            <person name="Lipzen A."/>
            <person name="Chen C."/>
            <person name="Yan M."/>
            <person name="Daum C."/>
            <person name="Ng V."/>
            <person name="Clum A."/>
            <person name="Steindorff A."/>
            <person name="Ohm R.A."/>
            <person name="Martin F."/>
            <person name="Silar P."/>
            <person name="Natvig D.O."/>
            <person name="Lalanne C."/>
            <person name="Gautier V."/>
            <person name="Ament-Velasquez S.L."/>
            <person name="Kruys A."/>
            <person name="Hutchinson M.I."/>
            <person name="Powell A.J."/>
            <person name="Barry K."/>
            <person name="Miller A.N."/>
            <person name="Grigoriev I.V."/>
            <person name="Debuchy R."/>
            <person name="Gladieux P."/>
            <person name="Hiltunen Thoren M."/>
            <person name="Johannesson H."/>
        </authorList>
    </citation>
    <scope>NUCLEOTIDE SEQUENCE</scope>
    <source>
        <strain evidence="9">CBS 508.74</strain>
    </source>
</reference>
<keyword evidence="4 7" id="KW-0472">Membrane</keyword>
<feature type="compositionally biased region" description="Basic and acidic residues" evidence="6">
    <location>
        <begin position="296"/>
        <end position="312"/>
    </location>
</feature>
<evidence type="ECO:0000313" key="10">
    <source>
        <dbReference type="Proteomes" id="UP001302812"/>
    </source>
</evidence>
<sequence>MDAFAQEAFALLGLGLLVICLRMFARISLGGFKGLQPDDYLMVLAAAVYSVETYLAYSVGAFWKGLANNAMTDEQRRLLDPNSEEFRLRVNGSKTQVAGWSTYTFLLWIMKAAMCTFYLRLTDGLGFRKRIYTGFVLIFTTWIAVLFSILLSCRPLSKNWQIYPDPGNSCQPAISKVDILVTVVLNVLTDLYLMTIPIPMLWHSSLRPLKKAGLIFLFSGGAFVTVAGILRCVLIITDPVNGAQQAGSWAVRETFVAVVTSNLPMITPLITRLFRPIIGSLRSLSSSQNRTAGHSRSMEGKPRGFKLEEKNPRRGMGPRSVHPIPNFTANDSEEHIYTQNDNDDLQTRQVDTPSPVQLTDLEAARVTSSMNGVIVKQTSVEVVETRKSLAGLAPDGRDLSDYYFLTHTRRDGDMPAATPARRVERKPKRSSVSFGLFARS</sequence>
<evidence type="ECO:0000256" key="5">
    <source>
        <dbReference type="ARBA" id="ARBA00038359"/>
    </source>
</evidence>
<evidence type="ECO:0000313" key="9">
    <source>
        <dbReference type="EMBL" id="KAK4109107.1"/>
    </source>
</evidence>
<dbReference type="PANTHER" id="PTHR33048:SF2">
    <property type="entry name" value="SRPK"/>
    <property type="match status" value="1"/>
</dbReference>
<feature type="transmembrane region" description="Helical" evidence="7">
    <location>
        <begin position="179"/>
        <end position="202"/>
    </location>
</feature>
<protein>
    <recommendedName>
        <fullName evidence="8">Rhodopsin domain-containing protein</fullName>
    </recommendedName>
</protein>
<evidence type="ECO:0000256" key="7">
    <source>
        <dbReference type="SAM" id="Phobius"/>
    </source>
</evidence>
<dbReference type="GO" id="GO:0016020">
    <property type="term" value="C:membrane"/>
    <property type="evidence" value="ECO:0007669"/>
    <property type="project" value="UniProtKB-SubCell"/>
</dbReference>
<accession>A0AAN6T9S5</accession>
<name>A0AAN6T9S5_9PEZI</name>
<evidence type="ECO:0000256" key="2">
    <source>
        <dbReference type="ARBA" id="ARBA00022692"/>
    </source>
</evidence>
<keyword evidence="2 7" id="KW-0812">Transmembrane</keyword>
<comment type="caution">
    <text evidence="9">The sequence shown here is derived from an EMBL/GenBank/DDBJ whole genome shotgun (WGS) entry which is preliminary data.</text>
</comment>
<evidence type="ECO:0000256" key="3">
    <source>
        <dbReference type="ARBA" id="ARBA00022989"/>
    </source>
</evidence>
<comment type="subcellular location">
    <subcellularLocation>
        <location evidence="1">Membrane</location>
        <topology evidence="1">Multi-pass membrane protein</topology>
    </subcellularLocation>
</comment>
<dbReference type="InterPro" id="IPR049326">
    <property type="entry name" value="Rhodopsin_dom_fungi"/>
</dbReference>
<keyword evidence="3 7" id="KW-1133">Transmembrane helix</keyword>
<dbReference type="AlphaFoldDB" id="A0AAN6T9S5"/>
<feature type="transmembrane region" description="Helical" evidence="7">
    <location>
        <begin position="214"/>
        <end position="236"/>
    </location>
</feature>
<feature type="transmembrane region" description="Helical" evidence="7">
    <location>
        <begin position="6"/>
        <end position="29"/>
    </location>
</feature>
<feature type="compositionally biased region" description="Polar residues" evidence="6">
    <location>
        <begin position="285"/>
        <end position="294"/>
    </location>
</feature>
<dbReference type="Proteomes" id="UP001302812">
    <property type="component" value="Unassembled WGS sequence"/>
</dbReference>
<feature type="transmembrane region" description="Helical" evidence="7">
    <location>
        <begin position="97"/>
        <end position="119"/>
    </location>
</feature>
<evidence type="ECO:0000256" key="4">
    <source>
        <dbReference type="ARBA" id="ARBA00023136"/>
    </source>
</evidence>
<feature type="transmembrane region" description="Helical" evidence="7">
    <location>
        <begin position="256"/>
        <end position="274"/>
    </location>
</feature>
<evidence type="ECO:0000259" key="8">
    <source>
        <dbReference type="Pfam" id="PF20684"/>
    </source>
</evidence>
<feature type="transmembrane region" description="Helical" evidence="7">
    <location>
        <begin position="131"/>
        <end position="151"/>
    </location>
</feature>
<dbReference type="EMBL" id="MU853358">
    <property type="protein sequence ID" value="KAK4109107.1"/>
    <property type="molecule type" value="Genomic_DNA"/>
</dbReference>
<feature type="domain" description="Rhodopsin" evidence="8">
    <location>
        <begin position="21"/>
        <end position="272"/>
    </location>
</feature>
<gene>
    <name evidence="9" type="ORF">N656DRAFT_716724</name>
</gene>
<evidence type="ECO:0000256" key="6">
    <source>
        <dbReference type="SAM" id="MobiDB-lite"/>
    </source>
</evidence>